<dbReference type="AlphaFoldDB" id="A0A811VHC7"/>
<feature type="region of interest" description="Disordered" evidence="1">
    <location>
        <begin position="138"/>
        <end position="166"/>
    </location>
</feature>
<keyword evidence="3" id="KW-1185">Reference proteome</keyword>
<dbReference type="OrthoDB" id="10004641at2759"/>
<evidence type="ECO:0000313" key="2">
    <source>
        <dbReference type="EMBL" id="CAD7014690.1"/>
    </source>
</evidence>
<sequence>MYPILGSLLGVDTTVTGSGANLPGISGSGGFNVPPSRRLVPPVNDLYAYLNNNSSGAASLLQRESFMQCKHCNRFYKSHQKLQEHVRKYCLKEKKYKCISCEYRSRRKDHVLRHAKRKHCDLYAALRDNEESLYEIRTEEEGDEQSRYEDNTVDHDGIYGDGDGANGGEGVDVVPVSALVDVDHFNFGFGSRELTITAVPILQDSEDEDDDDNYEDEDE</sequence>
<feature type="compositionally biased region" description="Acidic residues" evidence="1">
    <location>
        <begin position="204"/>
        <end position="219"/>
    </location>
</feature>
<proteinExistence type="predicted"/>
<dbReference type="Proteomes" id="UP000606786">
    <property type="component" value="Unassembled WGS sequence"/>
</dbReference>
<feature type="compositionally biased region" description="Basic and acidic residues" evidence="1">
    <location>
        <begin position="138"/>
        <end position="158"/>
    </location>
</feature>
<feature type="region of interest" description="Disordered" evidence="1">
    <location>
        <begin position="200"/>
        <end position="219"/>
    </location>
</feature>
<organism evidence="2 3">
    <name type="scientific">Ceratitis capitata</name>
    <name type="common">Mediterranean fruit fly</name>
    <name type="synonym">Tephritis capitata</name>
    <dbReference type="NCBI Taxonomy" id="7213"/>
    <lineage>
        <taxon>Eukaryota</taxon>
        <taxon>Metazoa</taxon>
        <taxon>Ecdysozoa</taxon>
        <taxon>Arthropoda</taxon>
        <taxon>Hexapoda</taxon>
        <taxon>Insecta</taxon>
        <taxon>Pterygota</taxon>
        <taxon>Neoptera</taxon>
        <taxon>Endopterygota</taxon>
        <taxon>Diptera</taxon>
        <taxon>Brachycera</taxon>
        <taxon>Muscomorpha</taxon>
        <taxon>Tephritoidea</taxon>
        <taxon>Tephritidae</taxon>
        <taxon>Ceratitis</taxon>
        <taxon>Ceratitis</taxon>
    </lineage>
</organism>
<name>A0A811VHC7_CERCA</name>
<evidence type="ECO:0000256" key="1">
    <source>
        <dbReference type="SAM" id="MobiDB-lite"/>
    </source>
</evidence>
<accession>A0A811VHC7</accession>
<dbReference type="Gene3D" id="3.30.160.60">
    <property type="entry name" value="Classic Zinc Finger"/>
    <property type="match status" value="1"/>
</dbReference>
<protein>
    <submittedName>
        <fullName evidence="2">(Mediterranean fruit fly) hypothetical protein</fullName>
    </submittedName>
</protein>
<evidence type="ECO:0000313" key="3">
    <source>
        <dbReference type="Proteomes" id="UP000606786"/>
    </source>
</evidence>
<gene>
    <name evidence="2" type="ORF">CCAP1982_LOCUS22674</name>
</gene>
<reference evidence="2" key="1">
    <citation type="submission" date="2020-11" db="EMBL/GenBank/DDBJ databases">
        <authorList>
            <person name="Whitehead M."/>
        </authorList>
    </citation>
    <scope>NUCLEOTIDE SEQUENCE</scope>
    <source>
        <strain evidence="2">EGII</strain>
    </source>
</reference>
<dbReference type="EMBL" id="CAJHJT010000056">
    <property type="protein sequence ID" value="CAD7014690.1"/>
    <property type="molecule type" value="Genomic_DNA"/>
</dbReference>
<comment type="caution">
    <text evidence="2">The sequence shown here is derived from an EMBL/GenBank/DDBJ whole genome shotgun (WGS) entry which is preliminary data.</text>
</comment>